<dbReference type="PANTHER" id="PTHR37534">
    <property type="entry name" value="TRANSCRIPTIONAL ACTIVATOR PROTEIN UGA3"/>
    <property type="match status" value="1"/>
</dbReference>
<comment type="caution">
    <text evidence="4">The sequence shown here is derived from an EMBL/GenBank/DDBJ whole genome shotgun (WGS) entry which is preliminary data.</text>
</comment>
<feature type="compositionally biased region" description="Pro residues" evidence="2">
    <location>
        <begin position="213"/>
        <end position="223"/>
    </location>
</feature>
<dbReference type="Gene3D" id="4.10.240.10">
    <property type="entry name" value="Zn(2)-C6 fungal-type DNA-binding domain"/>
    <property type="match status" value="1"/>
</dbReference>
<feature type="region of interest" description="Disordered" evidence="2">
    <location>
        <begin position="87"/>
        <end position="112"/>
    </location>
</feature>
<name>A0A9P8VF73_9PEZI</name>
<dbReference type="SMART" id="SM00066">
    <property type="entry name" value="GAL4"/>
    <property type="match status" value="1"/>
</dbReference>
<dbReference type="Proteomes" id="UP000770015">
    <property type="component" value="Unassembled WGS sequence"/>
</dbReference>
<feature type="region of interest" description="Disordered" evidence="2">
    <location>
        <begin position="193"/>
        <end position="229"/>
    </location>
</feature>
<dbReference type="InterPro" id="IPR001138">
    <property type="entry name" value="Zn2Cys6_DnaBD"/>
</dbReference>
<dbReference type="InterPro" id="IPR036864">
    <property type="entry name" value="Zn2-C6_fun-type_DNA-bd_sf"/>
</dbReference>
<gene>
    <name evidence="4" type="ORF">F5X68DRAFT_260360</name>
</gene>
<dbReference type="GO" id="GO:0000976">
    <property type="term" value="F:transcription cis-regulatory region binding"/>
    <property type="evidence" value="ECO:0007669"/>
    <property type="project" value="TreeGrafter"/>
</dbReference>
<keyword evidence="1" id="KW-0539">Nucleus</keyword>
<evidence type="ECO:0000256" key="1">
    <source>
        <dbReference type="ARBA" id="ARBA00023242"/>
    </source>
</evidence>
<dbReference type="Pfam" id="PF00172">
    <property type="entry name" value="Zn_clus"/>
    <property type="match status" value="1"/>
</dbReference>
<accession>A0A9P8VF73</accession>
<dbReference type="GO" id="GO:0045944">
    <property type="term" value="P:positive regulation of transcription by RNA polymerase II"/>
    <property type="evidence" value="ECO:0007669"/>
    <property type="project" value="TreeGrafter"/>
</dbReference>
<dbReference type="PANTHER" id="PTHR37534:SF7">
    <property type="entry name" value="TRANSCRIPTIONAL ACTIVATOR PROTEIN UGA3"/>
    <property type="match status" value="1"/>
</dbReference>
<evidence type="ECO:0000313" key="4">
    <source>
        <dbReference type="EMBL" id="KAH6689757.1"/>
    </source>
</evidence>
<dbReference type="GO" id="GO:0000981">
    <property type="term" value="F:DNA-binding transcription factor activity, RNA polymerase II-specific"/>
    <property type="evidence" value="ECO:0007669"/>
    <property type="project" value="InterPro"/>
</dbReference>
<feature type="domain" description="Zn(2)-C6 fungal-type" evidence="3">
    <location>
        <begin position="14"/>
        <end position="43"/>
    </location>
</feature>
<keyword evidence="5" id="KW-1185">Reference proteome</keyword>
<dbReference type="EMBL" id="JAGSXJ010000007">
    <property type="protein sequence ID" value="KAH6689757.1"/>
    <property type="molecule type" value="Genomic_DNA"/>
</dbReference>
<dbReference type="PROSITE" id="PS00463">
    <property type="entry name" value="ZN2_CY6_FUNGAL_1"/>
    <property type="match status" value="1"/>
</dbReference>
<dbReference type="OrthoDB" id="39175at2759"/>
<proteinExistence type="predicted"/>
<protein>
    <recommendedName>
        <fullName evidence="3">Zn(2)-C6 fungal-type domain-containing protein</fullName>
    </recommendedName>
</protein>
<sequence>MRPKKTDIVRRRTGCQRCRSKRRQCDETRPECLACVRRGVPCSGYENRIRFKDVSDQTAEASKRVEAARWSALRSEDSARLLHAGRTGAGTTSLFSEEPTNPLSSSPGRPPNDEALIPDVHLLDRLFDADANPPTTAAEEDDDGYNAVFAPSAPPGHSGFVTGVLSATDLLWPFQARPMSEVQNMLVAWNDPQLQQQPSPSPWEDFVNYPEPSRAPTPAPRTPRAPDQGTIATSQACLATDLMTEEALLAIFTTDIAPHIGLELPYARLCTASSGFRAAVLSLAVAAHSSRSSSSKPKVGCHYYDFAVADLSHQLRRPRQDVGDALLGTVILLIHRELVAGSHLGIRARLRQLEEMTQVMDISSHCSPSLLRAWRMLSFEMRLCSLPTRKTITGPPPPHTTTPWDTQMTIRDIFSSLWRLHCRAVIEASFPEGAAPAVSGSDSAPSASRKAAQWLCMVLGRTCDRRNWEQQDHHDQSLSGDAIMGQIATFEERLDMWHRSIGRDELPVPCLDRGAGDILSLPLGGTIVPYDVPGPGKAIDYALYLLSRMICMYLAASFGRREALPPASRDSAAKAEAMARIVLGIMLKREASPSRALSEPETSMLALIAAQLTEGGSIATAVHEGVLPVLRNRATSAAERATDKVVEQRIELIIRERHAGRSIRCVISGFEEEERVDAVLDVGQTKHAIFGDMGGRGFFRDVVTTGAYGR</sequence>
<dbReference type="GO" id="GO:0008270">
    <property type="term" value="F:zinc ion binding"/>
    <property type="evidence" value="ECO:0007669"/>
    <property type="project" value="InterPro"/>
</dbReference>
<evidence type="ECO:0000313" key="5">
    <source>
        <dbReference type="Proteomes" id="UP000770015"/>
    </source>
</evidence>
<evidence type="ECO:0000259" key="3">
    <source>
        <dbReference type="PROSITE" id="PS50048"/>
    </source>
</evidence>
<dbReference type="CDD" id="cd00067">
    <property type="entry name" value="GAL4"/>
    <property type="match status" value="1"/>
</dbReference>
<feature type="compositionally biased region" description="Polar residues" evidence="2">
    <location>
        <begin position="89"/>
        <end position="107"/>
    </location>
</feature>
<reference evidence="4" key="1">
    <citation type="journal article" date="2021" name="Nat. Commun.">
        <title>Genetic determinants of endophytism in the Arabidopsis root mycobiome.</title>
        <authorList>
            <person name="Mesny F."/>
            <person name="Miyauchi S."/>
            <person name="Thiergart T."/>
            <person name="Pickel B."/>
            <person name="Atanasova L."/>
            <person name="Karlsson M."/>
            <person name="Huettel B."/>
            <person name="Barry K.W."/>
            <person name="Haridas S."/>
            <person name="Chen C."/>
            <person name="Bauer D."/>
            <person name="Andreopoulos W."/>
            <person name="Pangilinan J."/>
            <person name="LaButti K."/>
            <person name="Riley R."/>
            <person name="Lipzen A."/>
            <person name="Clum A."/>
            <person name="Drula E."/>
            <person name="Henrissat B."/>
            <person name="Kohler A."/>
            <person name="Grigoriev I.V."/>
            <person name="Martin F.M."/>
            <person name="Hacquard S."/>
        </authorList>
    </citation>
    <scope>NUCLEOTIDE SEQUENCE</scope>
    <source>
        <strain evidence="4">MPI-SDFR-AT-0117</strain>
    </source>
</reference>
<dbReference type="AlphaFoldDB" id="A0A9P8VF73"/>
<evidence type="ECO:0000256" key="2">
    <source>
        <dbReference type="SAM" id="MobiDB-lite"/>
    </source>
</evidence>
<organism evidence="4 5">
    <name type="scientific">Plectosphaerella plurivora</name>
    <dbReference type="NCBI Taxonomy" id="936078"/>
    <lineage>
        <taxon>Eukaryota</taxon>
        <taxon>Fungi</taxon>
        <taxon>Dikarya</taxon>
        <taxon>Ascomycota</taxon>
        <taxon>Pezizomycotina</taxon>
        <taxon>Sordariomycetes</taxon>
        <taxon>Hypocreomycetidae</taxon>
        <taxon>Glomerellales</taxon>
        <taxon>Plectosphaerellaceae</taxon>
        <taxon>Plectosphaerella</taxon>
    </lineage>
</organism>
<dbReference type="SUPFAM" id="SSF57701">
    <property type="entry name" value="Zn2/Cys6 DNA-binding domain"/>
    <property type="match status" value="1"/>
</dbReference>
<dbReference type="GO" id="GO:0005634">
    <property type="term" value="C:nucleus"/>
    <property type="evidence" value="ECO:0007669"/>
    <property type="project" value="TreeGrafter"/>
</dbReference>
<dbReference type="PROSITE" id="PS50048">
    <property type="entry name" value="ZN2_CY6_FUNGAL_2"/>
    <property type="match status" value="1"/>
</dbReference>